<dbReference type="Pfam" id="PF12012">
    <property type="entry name" value="DUF3504"/>
    <property type="match status" value="1"/>
</dbReference>
<keyword evidence="2" id="KW-0597">Phosphoprotein</keyword>
<feature type="region of interest" description="Disordered" evidence="8">
    <location>
        <begin position="150"/>
        <end position="170"/>
    </location>
</feature>
<dbReference type="Pfam" id="PF06467">
    <property type="entry name" value="zf-FCS"/>
    <property type="match status" value="6"/>
</dbReference>
<protein>
    <submittedName>
        <fullName evidence="10">ZMYM4 protein</fullName>
    </submittedName>
</protein>
<sequence>PFLQFEDKSDAVFDITEKCGEILDAEMSEDAEHSLTPALESLSYGVPNRAGPENSLQGDDHDYFLNSGDLAGIPVVGSDNEDDQNFTPKDTLSSAVHDEEHLEEGKRVPDHELNNEKEIQVQNAIQKDLTSPFEQGPVFKSLQKDFSITRDNGKETFSAKDKNREGHFQEREKRLEKIPKDMDSRLKSSFLDKTVHNQVEETLRTQLAPQTPETNFRESSYLFSSKESIGQELGNSFAPNIRIKKEPLDDEYAKAMAPQQGLLDKIKDEPGNSEEYGQQPKSQEGELKISAVFSVSGTPLVPQLSSGFQPAVASSGMSKMLPSVPSTAVRVSCSGCKKILQKGQTAYQRKGSTQLFCSTLCLTGYTIPASRPPASTKKTCSSCSKEILNPKDVITAQFDNTDSSKDFCSQSCLSTYELKRKPIVTIHTNSISSKCSMCQKNAVLSCETNLEIKLNKLETFSCCFYITHQNPICDSSLENAVYLKLISANLQLNKKCRVSNEKPISMFPQKSAKITPCTLCKSLRSSAEMVEGANNLGKMELFCSVNCLSAYRVKMVTSSGVQVQCNSCKTSANPQYHLAMSDGSIRNFCSYNCVVAFQNLFNKPAGLNSSVVPLSQGQVIVSISSGTAVSASGTTSTVSPSSTSTPAAAGLQRLAAQCQQVTFTRSVVKIKCQHCNRSFATKPELLDYKGKMFQFCGKTCCDEYKKKSNMTALCEYCRFEKIVKETVRFSGIDRTFCSEVCKLLYKHDLSKRWGTHCKMCSYCLQTSPKLVQNHFGGKTEEFCSEECMSKFTVLFYQMAKCDGCKRQGKLNESIKWQGEMKHFCNLLCILLFCKQQGASDPPLPNNTANLSMAPASSSGPPSLRKDSTPVIANVVSLASTPAAQPTVNSNNVLQGAVPTVTAKTIGDASTQTDALKLPSSKPPRLLKNKALLCKPITQTKATSCKPHTQNKECQTEEAPAQPQIIVVPVPVPVFVPVPLHLYTQYTPVPLGMPIPVPVPMLIPNTPDNADKIIENMQENKEKISINPFEADLLQMAEMIAEDAEREKTHSHGGSQTSEHELFLDPKIFEKDQGSTYSGDLESEAVSTPHSWEEELNHYALRSNALPEPEPELKPFSKGDVEQDLEADFPSDSFDPLSKGPGLHSRSRARRRHRDGFPQPKRRGRKKSVVAVEPRNLMQGSYPGCSVSGMTLKYMYGVNAWKNWVQWKNAQEEQGDLKFSVHPVKLKEDILSCTFAELSFGLCQFIQEVRRPNGEKYDPDSILYLCLGIQQYLFENGRIDNIFTEPYSRFMIELTKLLKIWEPTILPNGYMFSRIEEEHLWECKQLGAYSPIVLLNTLLFFNTKYFQLKNVSEHLKLSFAHVMRRTRTLKYNTKMTYLRFFPPFQKQEVESDKLSVGKRKRSDDEEVPTAVEMAENTDNPLRCPVRLYEFYLSKCSESVKQRSDVFYLQPERSCVPNSPMWYSTLPIDPGTLDIMLTRILMVREVHEELAKVKSEDSDIELSD</sequence>
<dbReference type="GO" id="GO:0008270">
    <property type="term" value="F:zinc ion binding"/>
    <property type="evidence" value="ECO:0007669"/>
    <property type="project" value="UniProtKB-KW"/>
</dbReference>
<feature type="non-terminal residue" evidence="10">
    <location>
        <position position="1502"/>
    </location>
</feature>
<evidence type="ECO:0000256" key="6">
    <source>
        <dbReference type="ARBA" id="ARBA00022833"/>
    </source>
</evidence>
<feature type="domain" description="TRASH" evidence="9">
    <location>
        <begin position="672"/>
        <end position="708"/>
    </location>
</feature>
<evidence type="ECO:0000313" key="11">
    <source>
        <dbReference type="Proteomes" id="UP000524007"/>
    </source>
</evidence>
<feature type="domain" description="TRASH" evidence="9">
    <location>
        <begin position="801"/>
        <end position="836"/>
    </location>
</feature>
<feature type="region of interest" description="Disordered" evidence="8">
    <location>
        <begin position="261"/>
        <end position="284"/>
    </location>
</feature>
<dbReference type="SUPFAM" id="SSF57716">
    <property type="entry name" value="Glucocorticoid receptor-like (DNA-binding domain)"/>
    <property type="match status" value="1"/>
</dbReference>
<feature type="domain" description="TRASH" evidence="9">
    <location>
        <begin position="714"/>
        <end position="749"/>
    </location>
</feature>
<feature type="domain" description="TRASH" evidence="9">
    <location>
        <begin position="333"/>
        <end position="369"/>
    </location>
</feature>
<dbReference type="SMART" id="SM00746">
    <property type="entry name" value="TRASH"/>
    <property type="match status" value="8"/>
</dbReference>
<feature type="compositionally biased region" description="Basic residues" evidence="8">
    <location>
        <begin position="1144"/>
        <end position="1167"/>
    </location>
</feature>
<dbReference type="EMBL" id="VXBY01004253">
    <property type="protein sequence ID" value="NXP41329.1"/>
    <property type="molecule type" value="Genomic_DNA"/>
</dbReference>
<dbReference type="InterPro" id="IPR057926">
    <property type="entry name" value="QRICH1_dom"/>
</dbReference>
<organism evidence="10 11">
    <name type="scientific">Leiothrix lutea</name>
    <name type="common">Red-billed leiothrix</name>
    <name type="synonym">Sylvia lutea</name>
    <dbReference type="NCBI Taxonomy" id="36275"/>
    <lineage>
        <taxon>Eukaryota</taxon>
        <taxon>Metazoa</taxon>
        <taxon>Chordata</taxon>
        <taxon>Craniata</taxon>
        <taxon>Vertebrata</taxon>
        <taxon>Euteleostomi</taxon>
        <taxon>Archelosauria</taxon>
        <taxon>Archosauria</taxon>
        <taxon>Dinosauria</taxon>
        <taxon>Saurischia</taxon>
        <taxon>Theropoda</taxon>
        <taxon>Coelurosauria</taxon>
        <taxon>Aves</taxon>
        <taxon>Neognathae</taxon>
        <taxon>Neoaves</taxon>
        <taxon>Telluraves</taxon>
        <taxon>Australaves</taxon>
        <taxon>Passeriformes</taxon>
        <taxon>Sylvioidea</taxon>
        <taxon>Leiothrichidae</taxon>
        <taxon>Leiothrix</taxon>
    </lineage>
</organism>
<evidence type="ECO:0000256" key="3">
    <source>
        <dbReference type="ARBA" id="ARBA00022723"/>
    </source>
</evidence>
<feature type="compositionally biased region" description="Polar residues" evidence="8">
    <location>
        <begin position="85"/>
        <end position="94"/>
    </location>
</feature>
<keyword evidence="1" id="KW-1017">Isopeptide bond</keyword>
<comment type="caution">
    <text evidence="10">The sequence shown here is derived from an EMBL/GenBank/DDBJ whole genome shotgun (WGS) entry which is preliminary data.</text>
</comment>
<evidence type="ECO:0000256" key="8">
    <source>
        <dbReference type="SAM" id="MobiDB-lite"/>
    </source>
</evidence>
<dbReference type="PANTHER" id="PTHR45736:SF5">
    <property type="entry name" value="ZINC FINGER MYM-TYPE PROTEIN 4"/>
    <property type="match status" value="1"/>
</dbReference>
<feature type="domain" description="TRASH" evidence="9">
    <location>
        <begin position="517"/>
        <end position="555"/>
    </location>
</feature>
<name>A0A7L2A6I4_LEILU</name>
<evidence type="ECO:0000313" key="10">
    <source>
        <dbReference type="EMBL" id="NXP41329.1"/>
    </source>
</evidence>
<feature type="region of interest" description="Disordered" evidence="8">
    <location>
        <begin position="74"/>
        <end position="114"/>
    </location>
</feature>
<evidence type="ECO:0000256" key="7">
    <source>
        <dbReference type="ARBA" id="ARBA00022843"/>
    </source>
</evidence>
<dbReference type="InterPro" id="IPR021893">
    <property type="entry name" value="ZMYM2-like_C"/>
</dbReference>
<feature type="domain" description="TRASH" evidence="9">
    <location>
        <begin position="565"/>
        <end position="601"/>
    </location>
</feature>
<keyword evidence="4" id="KW-0677">Repeat</keyword>
<feature type="domain" description="TRASH" evidence="9">
    <location>
        <begin position="757"/>
        <end position="795"/>
    </location>
</feature>
<proteinExistence type="predicted"/>
<keyword evidence="7" id="KW-0832">Ubl conjugation</keyword>
<gene>
    <name evidence="10" type="primary">Zmym4</name>
    <name evidence="10" type="ORF">LEILUT_R05573</name>
</gene>
<dbReference type="Pfam" id="PF25561">
    <property type="entry name" value="QRICH1"/>
    <property type="match status" value="1"/>
</dbReference>
<dbReference type="InterPro" id="IPR011017">
    <property type="entry name" value="TRASH_dom"/>
</dbReference>
<feature type="compositionally biased region" description="Low complexity" evidence="8">
    <location>
        <begin position="851"/>
        <end position="862"/>
    </location>
</feature>
<dbReference type="Pfam" id="PF24900">
    <property type="entry name" value="TRASH_ZMYM4"/>
    <property type="match status" value="1"/>
</dbReference>
<keyword evidence="6" id="KW-0862">Zinc</keyword>
<feature type="compositionally biased region" description="Basic and acidic residues" evidence="8">
    <location>
        <begin position="96"/>
        <end position="114"/>
    </location>
</feature>
<evidence type="ECO:0000259" key="9">
    <source>
        <dbReference type="SMART" id="SM00746"/>
    </source>
</evidence>
<dbReference type="InterPro" id="IPR051284">
    <property type="entry name" value="ZnF_MYMT-QRICH1"/>
</dbReference>
<dbReference type="PANTHER" id="PTHR45736">
    <property type="entry name" value="ZINC FINGER MYM-TYPE PROTEIN"/>
    <property type="match status" value="1"/>
</dbReference>
<evidence type="ECO:0000256" key="5">
    <source>
        <dbReference type="ARBA" id="ARBA00022771"/>
    </source>
</evidence>
<dbReference type="InterPro" id="IPR010507">
    <property type="entry name" value="Znf_MYM"/>
</dbReference>
<keyword evidence="3" id="KW-0479">Metal-binding</keyword>
<feature type="region of interest" description="Disordered" evidence="8">
    <location>
        <begin position="1125"/>
        <end position="1169"/>
    </location>
</feature>
<feature type="non-terminal residue" evidence="10">
    <location>
        <position position="1"/>
    </location>
</feature>
<evidence type="ECO:0000256" key="2">
    <source>
        <dbReference type="ARBA" id="ARBA00022553"/>
    </source>
</evidence>
<keyword evidence="5" id="KW-0863">Zinc-finger</keyword>
<keyword evidence="11" id="KW-1185">Reference proteome</keyword>
<evidence type="ECO:0000256" key="4">
    <source>
        <dbReference type="ARBA" id="ARBA00022737"/>
    </source>
</evidence>
<reference evidence="10 11" key="1">
    <citation type="submission" date="2019-09" db="EMBL/GenBank/DDBJ databases">
        <title>Bird 10,000 Genomes (B10K) Project - Family phase.</title>
        <authorList>
            <person name="Zhang G."/>
        </authorList>
    </citation>
    <scope>NUCLEOTIDE SEQUENCE [LARGE SCALE GENOMIC DNA]</scope>
    <source>
        <strain evidence="10">B10K-DU-002-43</strain>
        <tissue evidence="10">Muscle</tissue>
    </source>
</reference>
<feature type="region of interest" description="Disordered" evidence="8">
    <location>
        <begin position="844"/>
        <end position="865"/>
    </location>
</feature>
<dbReference type="Proteomes" id="UP000524007">
    <property type="component" value="Unassembled WGS sequence"/>
</dbReference>
<feature type="domain" description="TRASH" evidence="9">
    <location>
        <begin position="380"/>
        <end position="420"/>
    </location>
</feature>
<accession>A0A7L2A6I4</accession>
<evidence type="ECO:0000256" key="1">
    <source>
        <dbReference type="ARBA" id="ARBA00022499"/>
    </source>
</evidence>